<evidence type="ECO:0000313" key="2">
    <source>
        <dbReference type="Proteomes" id="UP000029887"/>
    </source>
</evidence>
<dbReference type="RefSeq" id="YP_009224161.1">
    <property type="nucleotide sequence ID" value="NC_029077.1"/>
</dbReference>
<gene>
    <name evidence="1" type="ORF">PBI_VOHMINGHAZI_39</name>
</gene>
<sequence>MTRYVVTARLLFSSREDALRAASQIDGHDYDRDPQNRIQFDGLMSSETVIEEI</sequence>
<protein>
    <submittedName>
        <fullName evidence="1">Uncharacterized protein</fullName>
    </submittedName>
</protein>
<proteinExistence type="predicted"/>
<evidence type="ECO:0000313" key="1">
    <source>
        <dbReference type="EMBL" id="AIS73612.1"/>
    </source>
</evidence>
<name>A0A097BXD8_9CAUD</name>
<dbReference type="Proteomes" id="UP000029887">
    <property type="component" value="Segment"/>
</dbReference>
<accession>A0A097BXD8</accession>
<reference evidence="1 2" key="1">
    <citation type="submission" date="2014-08" db="EMBL/GenBank/DDBJ databases">
        <authorList>
            <person name="Baker A.R."/>
            <person name="Burr A.R."/>
            <person name="Dasin A.T."/>
            <person name="Garcia J.E."/>
            <person name="Guerrero B.J."/>
            <person name="Jones M.I."/>
            <person name="Kim J.T."/>
            <person name="Rockwood T.C."/>
            <person name="Shen A.C.Y."/>
            <person name="Stoddart K.E."/>
            <person name="Truong Q.M."/>
            <person name="Villegas R.L."/>
            <person name="Walker J.M."/>
            <person name="Bhuiyan S."/>
            <person name="Benjamin R.C."/>
            <person name="Hughes L.E."/>
            <person name="Hale R.H."/>
            <person name="Visi D.H."/>
            <person name="Allen M.S."/>
            <person name="Anders K.R."/>
            <person name="Braun M.A."/>
            <person name="Delesalle V.A."/>
            <person name="Ware V.C."/>
            <person name="Bradley K.W."/>
            <person name="Barker L.P."/>
            <person name="Asai D.J."/>
            <person name="Bowman C.A."/>
            <person name="Russell D.A."/>
            <person name="Pope W.H."/>
            <person name="Jacobs-Sera D."/>
            <person name="Hendrix R.W."/>
            <person name="Hatfull G.F."/>
        </authorList>
    </citation>
    <scope>NUCLEOTIDE SEQUENCE [LARGE SCALE GENOMIC DNA]</scope>
</reference>
<dbReference type="KEGG" id="vg:26795307"/>
<dbReference type="GeneID" id="26795307"/>
<dbReference type="EMBL" id="KM401838">
    <property type="protein sequence ID" value="AIS73612.1"/>
    <property type="molecule type" value="Genomic_DNA"/>
</dbReference>
<organism evidence="1 2">
    <name type="scientific">Mycobacterium phage VohminGhazi</name>
    <dbReference type="NCBI Taxonomy" id="1542912"/>
    <lineage>
        <taxon>Viruses</taxon>
        <taxon>Duplodnaviria</taxon>
        <taxon>Heunggongvirae</taxon>
        <taxon>Uroviricota</taxon>
        <taxon>Caudoviricetes</taxon>
        <taxon>Gladiatorvirus</taxon>
        <taxon>Gladiatorvirus ericB</taxon>
    </lineage>
</organism>
<dbReference type="OrthoDB" id="25725at10239"/>